<dbReference type="PANTHER" id="PTHR47429:SF2">
    <property type="entry name" value="PROTEIN TWIN LOV 1"/>
    <property type="match status" value="1"/>
</dbReference>
<dbReference type="AlphaFoldDB" id="A0A126WZY2"/>
<evidence type="ECO:0000259" key="7">
    <source>
        <dbReference type="PROSITE" id="PS50112"/>
    </source>
</evidence>
<dbReference type="PANTHER" id="PTHR47429">
    <property type="entry name" value="PROTEIN TWIN LOV 1"/>
    <property type="match status" value="1"/>
</dbReference>
<evidence type="ECO:0000256" key="2">
    <source>
        <dbReference type="ARBA" id="ARBA00022606"/>
    </source>
</evidence>
<evidence type="ECO:0000256" key="6">
    <source>
        <dbReference type="SAM" id="MobiDB-lite"/>
    </source>
</evidence>
<dbReference type="Gene3D" id="3.30.450.20">
    <property type="entry name" value="PAS domain"/>
    <property type="match status" value="2"/>
</dbReference>
<feature type="domain" description="PAC" evidence="8">
    <location>
        <begin position="274"/>
        <end position="328"/>
    </location>
</feature>
<dbReference type="InterPro" id="IPR000014">
    <property type="entry name" value="PAS"/>
</dbReference>
<dbReference type="GO" id="GO:0009881">
    <property type="term" value="F:photoreceptor activity"/>
    <property type="evidence" value="ECO:0007669"/>
    <property type="project" value="UniProtKB-KW"/>
</dbReference>
<evidence type="ECO:0000256" key="1">
    <source>
        <dbReference type="ARBA" id="ARBA00022543"/>
    </source>
</evidence>
<dbReference type="Pfam" id="PF13426">
    <property type="entry name" value="PAS_9"/>
    <property type="match status" value="2"/>
</dbReference>
<dbReference type="PROSITE" id="PS50112">
    <property type="entry name" value="PAS"/>
    <property type="match status" value="2"/>
</dbReference>
<dbReference type="InterPro" id="IPR035965">
    <property type="entry name" value="PAS-like_dom_sf"/>
</dbReference>
<dbReference type="PROSITE" id="PS50113">
    <property type="entry name" value="PAC"/>
    <property type="match status" value="1"/>
</dbReference>
<evidence type="ECO:0000256" key="5">
    <source>
        <dbReference type="ARBA" id="ARBA00022991"/>
    </source>
</evidence>
<feature type="domain" description="PAS" evidence="7">
    <location>
        <begin position="227"/>
        <end position="273"/>
    </location>
</feature>
<feature type="region of interest" description="Disordered" evidence="6">
    <location>
        <begin position="355"/>
        <end position="389"/>
    </location>
</feature>
<dbReference type="GO" id="GO:0005634">
    <property type="term" value="C:nucleus"/>
    <property type="evidence" value="ECO:0007669"/>
    <property type="project" value="TreeGrafter"/>
</dbReference>
<feature type="domain" description="PAS" evidence="7">
    <location>
        <begin position="31"/>
        <end position="80"/>
    </location>
</feature>
<keyword evidence="2" id="KW-0716">Sensory transduction</keyword>
<dbReference type="InterPro" id="IPR001610">
    <property type="entry name" value="PAC"/>
</dbReference>
<keyword evidence="3" id="KW-0285">Flavoprotein</keyword>
<dbReference type="GO" id="GO:0009637">
    <property type="term" value="P:response to blue light"/>
    <property type="evidence" value="ECO:0007669"/>
    <property type="project" value="UniProtKB-ARBA"/>
</dbReference>
<keyword evidence="1" id="KW-0675">Receptor</keyword>
<sequence>MHACQSVHDLLDKNLRTFVHAFVISNPRMKDNPVVFASDGFYQMTGYSPEEVLGRNCRFLQGPDTDRRAVVEIRDAIREERPCHVRLLNYRKNREPFWNLFHLSPVFDPADGKVLHYVGVQTEIPEEMALMEHDDLLATAEPSDEAHLVDPDCDLAARFLSSSIQLAEHNTRQVVSAMCAAELEANQAGLLEHHHNVSPVNTSLLMSLTKIQQSFVLSDPSHPDCPIVHASEAFLKLTGYPEEEVVGKNCRFLQGPDTDQTTVNILRDAIRASKPATVRILNYKKNGTPFWNSLHVSPVRCAQGTVSFYIGVQLDVSHIMRECGGPVETTATMPERLQHTGCVGQVRVAVRALAGGRGGKSAPTTGLRRMSMDYPATDRGSMDTRGNGALDMRASMDSAISVL</sequence>
<reference evidence="9" key="1">
    <citation type="journal article" date="2016" name="Proc. Natl. Acad. Sci. U.S.A.">
        <title>Functional and topological diversity of LOV domain photoreceptors.</title>
        <authorList>
            <person name="Glantz S.T."/>
            <person name="Carpenter E.J."/>
            <person name="Melkonian M."/>
            <person name="Gardner K.H."/>
            <person name="Boyden E.S."/>
            <person name="Wong G.K."/>
            <person name="Chow B.Y."/>
        </authorList>
    </citation>
    <scope>NUCLEOTIDE SEQUENCE</scope>
    <source>
        <strain evidence="9">MMKU_2048709</strain>
    </source>
</reference>
<evidence type="ECO:0000256" key="3">
    <source>
        <dbReference type="ARBA" id="ARBA00022630"/>
    </source>
</evidence>
<keyword evidence="4" id="KW-0288">FMN</keyword>
<dbReference type="SMART" id="SM00091">
    <property type="entry name" value="PAS"/>
    <property type="match status" value="2"/>
</dbReference>
<evidence type="ECO:0000256" key="4">
    <source>
        <dbReference type="ARBA" id="ARBA00022643"/>
    </source>
</evidence>
<keyword evidence="5" id="KW-0157">Chromophore</keyword>
<evidence type="ECO:0000259" key="8">
    <source>
        <dbReference type="PROSITE" id="PS50113"/>
    </source>
</evidence>
<proteinExistence type="evidence at transcript level"/>
<dbReference type="InterPro" id="IPR000700">
    <property type="entry name" value="PAS-assoc_C"/>
</dbReference>
<dbReference type="CDD" id="cd00130">
    <property type="entry name" value="PAS"/>
    <property type="match status" value="2"/>
</dbReference>
<keyword evidence="1" id="KW-0600">Photoreceptor protein</keyword>
<organism evidence="9">
    <name type="scientific">Nephroselmis olivacea</name>
    <name type="common">Green alga</name>
    <dbReference type="NCBI Taxonomy" id="31312"/>
    <lineage>
        <taxon>Eukaryota</taxon>
        <taxon>Viridiplantae</taxon>
        <taxon>Chlorophyta</taxon>
        <taxon>Nephroselmidophyceae</taxon>
        <taxon>Nephroselmidales</taxon>
        <taxon>Nephroselmidaceae</taxon>
        <taxon>Nephroselmis</taxon>
    </lineage>
</organism>
<dbReference type="SUPFAM" id="SSF55785">
    <property type="entry name" value="PYP-like sensor domain (PAS domain)"/>
    <property type="match status" value="2"/>
</dbReference>
<evidence type="ECO:0000313" key="9">
    <source>
        <dbReference type="EMBL" id="AML77884.1"/>
    </source>
</evidence>
<accession>A0A126WZY2</accession>
<protein>
    <submittedName>
        <fullName evidence="9">Putative LOV domain-containing protein</fullName>
    </submittedName>
</protein>
<name>A0A126WZY2_NEPOL</name>
<dbReference type="SMART" id="SM00086">
    <property type="entry name" value="PAC"/>
    <property type="match status" value="2"/>
</dbReference>
<dbReference type="EMBL" id="KU700025">
    <property type="protein sequence ID" value="AML77884.1"/>
    <property type="molecule type" value="mRNA"/>
</dbReference>
<dbReference type="NCBIfam" id="TIGR00229">
    <property type="entry name" value="sensory_box"/>
    <property type="match status" value="2"/>
</dbReference>